<dbReference type="KEGG" id="ras:RAS_02560"/>
<keyword evidence="2" id="KW-1185">Reference proteome</keyword>
<proteinExistence type="predicted"/>
<dbReference type="EMBL" id="AP019563">
    <property type="protein sequence ID" value="BBJ31147.1"/>
    <property type="molecule type" value="Genomic_DNA"/>
</dbReference>
<dbReference type="AlphaFoldDB" id="A0A510GFU8"/>
<reference evidence="1 2" key="1">
    <citation type="submission" date="2019-04" db="EMBL/GenBank/DDBJ databases">
        <title>Draft genome sequence of Rickettsia asiatica Maytaro1284.</title>
        <authorList>
            <person name="Thu M."/>
            <person name="Qiu Y."/>
            <person name="Nakao R."/>
        </authorList>
    </citation>
    <scope>NUCLEOTIDE SEQUENCE [LARGE SCALE GENOMIC DNA]</scope>
    <source>
        <strain evidence="1 2">Maytaro1284</strain>
    </source>
</reference>
<name>A0A510GFU8_9RICK</name>
<gene>
    <name evidence="1" type="ORF">RAS_02560</name>
</gene>
<dbReference type="Proteomes" id="UP000321183">
    <property type="component" value="Chromosome"/>
</dbReference>
<protein>
    <submittedName>
        <fullName evidence="1">Uncharacterized protein</fullName>
    </submittedName>
</protein>
<sequence length="52" mass="6151">MFEFIETGLAIKKLYQYVKSEVVDQDFWAFSANDYLKLPGRRSQQKMVCIKS</sequence>
<evidence type="ECO:0000313" key="2">
    <source>
        <dbReference type="Proteomes" id="UP000321183"/>
    </source>
</evidence>
<dbReference type="RefSeq" id="WP_172616104.1">
    <property type="nucleotide sequence ID" value="NZ_AP019563.1"/>
</dbReference>
<organism evidence="1 2">
    <name type="scientific">Rickettsia asiatica</name>
    <dbReference type="NCBI Taxonomy" id="238800"/>
    <lineage>
        <taxon>Bacteria</taxon>
        <taxon>Pseudomonadati</taxon>
        <taxon>Pseudomonadota</taxon>
        <taxon>Alphaproteobacteria</taxon>
        <taxon>Rickettsiales</taxon>
        <taxon>Rickettsiaceae</taxon>
        <taxon>Rickettsieae</taxon>
        <taxon>Rickettsia</taxon>
        <taxon>spotted fever group</taxon>
    </lineage>
</organism>
<evidence type="ECO:0000313" key="1">
    <source>
        <dbReference type="EMBL" id="BBJ31147.1"/>
    </source>
</evidence>
<accession>A0A510GFU8</accession>